<dbReference type="KEGG" id="temp:RBB75_03065"/>
<dbReference type="EMBL" id="CP132932">
    <property type="protein sequence ID" value="XCB27308.1"/>
    <property type="molecule type" value="Genomic_DNA"/>
</dbReference>
<dbReference type="RefSeq" id="WP_353069470.1">
    <property type="nucleotide sequence ID" value="NZ_CP132932.1"/>
</dbReference>
<reference evidence="5" key="2">
    <citation type="journal article" date="2024" name="Environ. Microbiol.">
        <title>Genome analysis and description of Tunturibacter gen. nov. expands the diversity of Terriglobia in tundra soils.</title>
        <authorList>
            <person name="Messyasz A."/>
            <person name="Mannisto M.K."/>
            <person name="Kerkhof L.J."/>
            <person name="Haggblom M.M."/>
        </authorList>
    </citation>
    <scope>NUCLEOTIDE SEQUENCE</scope>
    <source>
        <strain evidence="5">M8UP23</strain>
    </source>
</reference>
<dbReference type="SMART" id="SM00267">
    <property type="entry name" value="GGDEF"/>
    <property type="match status" value="1"/>
</dbReference>
<feature type="transmembrane region" description="Helical" evidence="3">
    <location>
        <begin position="77"/>
        <end position="98"/>
    </location>
</feature>
<dbReference type="InterPro" id="IPR043128">
    <property type="entry name" value="Rev_trsase/Diguanyl_cyclase"/>
</dbReference>
<reference evidence="5" key="1">
    <citation type="submission" date="2023-08" db="EMBL/GenBank/DDBJ databases">
        <authorList>
            <person name="Messyasz A."/>
            <person name="Mannisto M.K."/>
            <person name="Kerkhof L.J."/>
            <person name="Haggblom M."/>
        </authorList>
    </citation>
    <scope>NUCLEOTIDE SEQUENCE</scope>
    <source>
        <strain evidence="5">M8UP23</strain>
    </source>
</reference>
<protein>
    <recommendedName>
        <fullName evidence="1">diguanylate cyclase</fullName>
        <ecNumber evidence="1">2.7.7.65</ecNumber>
    </recommendedName>
</protein>
<dbReference type="CDD" id="cd01949">
    <property type="entry name" value="GGDEF"/>
    <property type="match status" value="1"/>
</dbReference>
<evidence type="ECO:0000256" key="1">
    <source>
        <dbReference type="ARBA" id="ARBA00012528"/>
    </source>
</evidence>
<feature type="domain" description="GGDEF" evidence="4">
    <location>
        <begin position="144"/>
        <end position="278"/>
    </location>
</feature>
<dbReference type="AlphaFoldDB" id="A0AAU7ZG54"/>
<keyword evidence="3" id="KW-0472">Membrane</keyword>
<sequence>MTIPAIPNLVIQLILATSVVLFLSSLLPIRRICAMLPRGRARSTWRIMGALLTLAAVGVAIFLRINTTDGPDNYEDWIVSLVFLAASIFVFTVSTLALHTARDLSKIVDLERAAIIDPVTELFNRRHIMALLDAQCQHSSKHNSPFSILLIDVDNFKAINDTFGHRTGDTVLKELGRVISHIIPESRAIGRYGGEEFLVILPQSASSQAWRIAEELRKAVQATKIASQRTLIDSPTISIGIATAFGWKETSEDLIEIADEALYSAKAAGRNCICHAFESSGRQLSSRFTTVPATHILVDETLEPQP</sequence>
<keyword evidence="3" id="KW-1133">Transmembrane helix</keyword>
<keyword evidence="5" id="KW-0808">Transferase</keyword>
<dbReference type="EC" id="2.7.7.65" evidence="1"/>
<dbReference type="GO" id="GO:0043709">
    <property type="term" value="P:cell adhesion involved in single-species biofilm formation"/>
    <property type="evidence" value="ECO:0007669"/>
    <property type="project" value="TreeGrafter"/>
</dbReference>
<dbReference type="GO" id="GO:1902201">
    <property type="term" value="P:negative regulation of bacterial-type flagellum-dependent cell motility"/>
    <property type="evidence" value="ECO:0007669"/>
    <property type="project" value="TreeGrafter"/>
</dbReference>
<dbReference type="PANTHER" id="PTHR45138:SF9">
    <property type="entry name" value="DIGUANYLATE CYCLASE DGCM-RELATED"/>
    <property type="match status" value="1"/>
</dbReference>
<keyword evidence="5" id="KW-0548">Nucleotidyltransferase</keyword>
<accession>A0AAU7ZG54</accession>
<dbReference type="InterPro" id="IPR000160">
    <property type="entry name" value="GGDEF_dom"/>
</dbReference>
<name>A0AAU7ZG54_9BACT</name>
<dbReference type="InterPro" id="IPR050469">
    <property type="entry name" value="Diguanylate_Cyclase"/>
</dbReference>
<dbReference type="Gene3D" id="3.30.70.270">
    <property type="match status" value="1"/>
</dbReference>
<evidence type="ECO:0000256" key="2">
    <source>
        <dbReference type="ARBA" id="ARBA00034247"/>
    </source>
</evidence>
<dbReference type="SUPFAM" id="SSF55073">
    <property type="entry name" value="Nucleotide cyclase"/>
    <property type="match status" value="1"/>
</dbReference>
<dbReference type="NCBIfam" id="TIGR00254">
    <property type="entry name" value="GGDEF"/>
    <property type="match status" value="1"/>
</dbReference>
<organism evidence="5">
    <name type="scientific">Tunturiibacter empetritectus</name>
    <dbReference type="NCBI Taxonomy" id="3069691"/>
    <lineage>
        <taxon>Bacteria</taxon>
        <taxon>Pseudomonadati</taxon>
        <taxon>Acidobacteriota</taxon>
        <taxon>Terriglobia</taxon>
        <taxon>Terriglobales</taxon>
        <taxon>Acidobacteriaceae</taxon>
        <taxon>Tunturiibacter</taxon>
    </lineage>
</organism>
<gene>
    <name evidence="5" type="ORF">RBB75_03065</name>
</gene>
<dbReference type="GO" id="GO:0005886">
    <property type="term" value="C:plasma membrane"/>
    <property type="evidence" value="ECO:0007669"/>
    <property type="project" value="TreeGrafter"/>
</dbReference>
<dbReference type="FunFam" id="3.30.70.270:FF:000001">
    <property type="entry name" value="Diguanylate cyclase domain protein"/>
    <property type="match status" value="1"/>
</dbReference>
<dbReference type="Pfam" id="PF00990">
    <property type="entry name" value="GGDEF"/>
    <property type="match status" value="1"/>
</dbReference>
<dbReference type="InterPro" id="IPR029787">
    <property type="entry name" value="Nucleotide_cyclase"/>
</dbReference>
<proteinExistence type="predicted"/>
<dbReference type="PROSITE" id="PS50887">
    <property type="entry name" value="GGDEF"/>
    <property type="match status" value="1"/>
</dbReference>
<keyword evidence="3" id="KW-0812">Transmembrane</keyword>
<feature type="transmembrane region" description="Helical" evidence="3">
    <location>
        <begin position="6"/>
        <end position="27"/>
    </location>
</feature>
<dbReference type="PANTHER" id="PTHR45138">
    <property type="entry name" value="REGULATORY COMPONENTS OF SENSORY TRANSDUCTION SYSTEM"/>
    <property type="match status" value="1"/>
</dbReference>
<dbReference type="GO" id="GO:0052621">
    <property type="term" value="F:diguanylate cyclase activity"/>
    <property type="evidence" value="ECO:0007669"/>
    <property type="project" value="UniProtKB-EC"/>
</dbReference>
<feature type="transmembrane region" description="Helical" evidence="3">
    <location>
        <begin position="47"/>
        <end position="65"/>
    </location>
</feature>
<comment type="catalytic activity">
    <reaction evidence="2">
        <text>2 GTP = 3',3'-c-di-GMP + 2 diphosphate</text>
        <dbReference type="Rhea" id="RHEA:24898"/>
        <dbReference type="ChEBI" id="CHEBI:33019"/>
        <dbReference type="ChEBI" id="CHEBI:37565"/>
        <dbReference type="ChEBI" id="CHEBI:58805"/>
        <dbReference type="EC" id="2.7.7.65"/>
    </reaction>
</comment>
<evidence type="ECO:0000259" key="4">
    <source>
        <dbReference type="PROSITE" id="PS50887"/>
    </source>
</evidence>
<evidence type="ECO:0000256" key="3">
    <source>
        <dbReference type="SAM" id="Phobius"/>
    </source>
</evidence>
<evidence type="ECO:0000313" key="5">
    <source>
        <dbReference type="EMBL" id="XCB27308.1"/>
    </source>
</evidence>